<dbReference type="PANTHER" id="PTHR35807:SF1">
    <property type="entry name" value="TRANSCRIPTIONAL REGULATOR REDD"/>
    <property type="match status" value="1"/>
</dbReference>
<dbReference type="CDD" id="cd15831">
    <property type="entry name" value="BTAD"/>
    <property type="match status" value="1"/>
</dbReference>
<accession>A0A495X604</accession>
<dbReference type="InterPro" id="IPR016032">
    <property type="entry name" value="Sig_transdc_resp-reg_C-effctor"/>
</dbReference>
<keyword evidence="2" id="KW-0805">Transcription regulation</keyword>
<dbReference type="InterPro" id="IPR051677">
    <property type="entry name" value="AfsR-DnrI-RedD_regulator"/>
</dbReference>
<dbReference type="EMBL" id="RBXR01000001">
    <property type="protein sequence ID" value="RKT69317.1"/>
    <property type="molecule type" value="Genomic_DNA"/>
</dbReference>
<sequence>MLEFGLLGPVDVRADGAPVTIGAAKLRALLAALLVKHNRTVTTEALVQRVWADRPPLRAVAVLRNYVLRLRQALSDDGTVIRTTDGGYLIAVDPARFDVTRFEGLVARADAARDPAVRSRLLSEALTLWRGPALAGVTSEPLLREHGARLEELRLNAVEQRIEAELDLGKHTGLVPELRALTAEHPLRERFWSQLMTALHRSSRQAEALETYHHVYRLLSDELGLAPGAELRERHAAILAAGGRHRT</sequence>
<evidence type="ECO:0000256" key="3">
    <source>
        <dbReference type="ARBA" id="ARBA00023125"/>
    </source>
</evidence>
<dbReference type="AlphaFoldDB" id="A0A495X604"/>
<evidence type="ECO:0000256" key="2">
    <source>
        <dbReference type="ARBA" id="ARBA00023015"/>
    </source>
</evidence>
<evidence type="ECO:0000259" key="6">
    <source>
        <dbReference type="PROSITE" id="PS51755"/>
    </source>
</evidence>
<dbReference type="OrthoDB" id="3817100at2"/>
<dbReference type="SUPFAM" id="SSF46894">
    <property type="entry name" value="C-terminal effector domain of the bipartite response regulators"/>
    <property type="match status" value="1"/>
</dbReference>
<evidence type="ECO:0000313" key="7">
    <source>
        <dbReference type="EMBL" id="RKT69317.1"/>
    </source>
</evidence>
<dbReference type="RefSeq" id="WP_121220972.1">
    <property type="nucleotide sequence ID" value="NZ_JBIUBA010000002.1"/>
</dbReference>
<dbReference type="PANTHER" id="PTHR35807">
    <property type="entry name" value="TRANSCRIPTIONAL REGULATOR REDD-RELATED"/>
    <property type="match status" value="1"/>
</dbReference>
<comment type="similarity">
    <text evidence="1">Belongs to the AfsR/DnrI/RedD regulatory family.</text>
</comment>
<reference evidence="7 8" key="1">
    <citation type="submission" date="2018-10" db="EMBL/GenBank/DDBJ databases">
        <title>Sequencing the genomes of 1000 actinobacteria strains.</title>
        <authorList>
            <person name="Klenk H.-P."/>
        </authorList>
    </citation>
    <scope>NUCLEOTIDE SEQUENCE [LARGE SCALE GENOMIC DNA]</scope>
    <source>
        <strain evidence="7 8">DSM 43911</strain>
    </source>
</reference>
<evidence type="ECO:0000256" key="1">
    <source>
        <dbReference type="ARBA" id="ARBA00005820"/>
    </source>
</evidence>
<dbReference type="InterPro" id="IPR001867">
    <property type="entry name" value="OmpR/PhoB-type_DNA-bd"/>
</dbReference>
<dbReference type="PROSITE" id="PS51755">
    <property type="entry name" value="OMPR_PHOB"/>
    <property type="match status" value="1"/>
</dbReference>
<dbReference type="GO" id="GO:0006355">
    <property type="term" value="P:regulation of DNA-templated transcription"/>
    <property type="evidence" value="ECO:0007669"/>
    <property type="project" value="InterPro"/>
</dbReference>
<dbReference type="InterPro" id="IPR036388">
    <property type="entry name" value="WH-like_DNA-bd_sf"/>
</dbReference>
<protein>
    <submittedName>
        <fullName evidence="7">DNA-binding SARP family transcriptional activator</fullName>
    </submittedName>
</protein>
<dbReference type="InterPro" id="IPR005158">
    <property type="entry name" value="BTAD"/>
</dbReference>
<proteinExistence type="inferred from homology"/>
<keyword evidence="3 5" id="KW-0238">DNA-binding</keyword>
<feature type="DNA-binding region" description="OmpR/PhoB-type" evidence="5">
    <location>
        <begin position="1"/>
        <end position="92"/>
    </location>
</feature>
<dbReference type="SUPFAM" id="SSF48452">
    <property type="entry name" value="TPR-like"/>
    <property type="match status" value="1"/>
</dbReference>
<feature type="domain" description="OmpR/PhoB-type" evidence="6">
    <location>
        <begin position="1"/>
        <end position="92"/>
    </location>
</feature>
<evidence type="ECO:0000256" key="4">
    <source>
        <dbReference type="ARBA" id="ARBA00023163"/>
    </source>
</evidence>
<dbReference type="Pfam" id="PF03704">
    <property type="entry name" value="BTAD"/>
    <property type="match status" value="1"/>
</dbReference>
<keyword evidence="4" id="KW-0804">Transcription</keyword>
<name>A0A495X604_9PSEU</name>
<keyword evidence="8" id="KW-1185">Reference proteome</keyword>
<dbReference type="Gene3D" id="1.25.40.10">
    <property type="entry name" value="Tetratricopeptide repeat domain"/>
    <property type="match status" value="1"/>
</dbReference>
<evidence type="ECO:0000256" key="5">
    <source>
        <dbReference type="PROSITE-ProRule" id="PRU01091"/>
    </source>
</evidence>
<comment type="caution">
    <text evidence="7">The sequence shown here is derived from an EMBL/GenBank/DDBJ whole genome shotgun (WGS) entry which is preliminary data.</text>
</comment>
<dbReference type="Proteomes" id="UP000272729">
    <property type="component" value="Unassembled WGS sequence"/>
</dbReference>
<dbReference type="GO" id="GO:0000160">
    <property type="term" value="P:phosphorelay signal transduction system"/>
    <property type="evidence" value="ECO:0007669"/>
    <property type="project" value="InterPro"/>
</dbReference>
<dbReference type="GO" id="GO:0003677">
    <property type="term" value="F:DNA binding"/>
    <property type="evidence" value="ECO:0007669"/>
    <property type="project" value="UniProtKB-UniRule"/>
</dbReference>
<dbReference type="SMART" id="SM00862">
    <property type="entry name" value="Trans_reg_C"/>
    <property type="match status" value="1"/>
</dbReference>
<dbReference type="Pfam" id="PF00486">
    <property type="entry name" value="Trans_reg_C"/>
    <property type="match status" value="1"/>
</dbReference>
<dbReference type="Gene3D" id="1.10.10.10">
    <property type="entry name" value="Winged helix-like DNA-binding domain superfamily/Winged helix DNA-binding domain"/>
    <property type="match status" value="1"/>
</dbReference>
<gene>
    <name evidence="7" type="ORF">DFJ66_2527</name>
</gene>
<dbReference type="InterPro" id="IPR011990">
    <property type="entry name" value="TPR-like_helical_dom_sf"/>
</dbReference>
<dbReference type="SMART" id="SM01043">
    <property type="entry name" value="BTAD"/>
    <property type="match status" value="1"/>
</dbReference>
<organism evidence="7 8">
    <name type="scientific">Saccharothrix variisporea</name>
    <dbReference type="NCBI Taxonomy" id="543527"/>
    <lineage>
        <taxon>Bacteria</taxon>
        <taxon>Bacillati</taxon>
        <taxon>Actinomycetota</taxon>
        <taxon>Actinomycetes</taxon>
        <taxon>Pseudonocardiales</taxon>
        <taxon>Pseudonocardiaceae</taxon>
        <taxon>Saccharothrix</taxon>
    </lineage>
</organism>
<evidence type="ECO:0000313" key="8">
    <source>
        <dbReference type="Proteomes" id="UP000272729"/>
    </source>
</evidence>